<reference evidence="1" key="1">
    <citation type="journal article" date="2012" name="Nature">
        <title>The oyster genome reveals stress adaptation and complexity of shell formation.</title>
        <authorList>
            <person name="Zhang G."/>
            <person name="Fang X."/>
            <person name="Guo X."/>
            <person name="Li L."/>
            <person name="Luo R."/>
            <person name="Xu F."/>
            <person name="Yang P."/>
            <person name="Zhang L."/>
            <person name="Wang X."/>
            <person name="Qi H."/>
            <person name="Xiong Z."/>
            <person name="Que H."/>
            <person name="Xie Y."/>
            <person name="Holland P.W."/>
            <person name="Paps J."/>
            <person name="Zhu Y."/>
            <person name="Wu F."/>
            <person name="Chen Y."/>
            <person name="Wang J."/>
            <person name="Peng C."/>
            <person name="Meng J."/>
            <person name="Yang L."/>
            <person name="Liu J."/>
            <person name="Wen B."/>
            <person name="Zhang N."/>
            <person name="Huang Z."/>
            <person name="Zhu Q."/>
            <person name="Feng Y."/>
            <person name="Mount A."/>
            <person name="Hedgecock D."/>
            <person name="Xu Z."/>
            <person name="Liu Y."/>
            <person name="Domazet-Loso T."/>
            <person name="Du Y."/>
            <person name="Sun X."/>
            <person name="Zhang S."/>
            <person name="Liu B."/>
            <person name="Cheng P."/>
            <person name="Jiang X."/>
            <person name="Li J."/>
            <person name="Fan D."/>
            <person name="Wang W."/>
            <person name="Fu W."/>
            <person name="Wang T."/>
            <person name="Wang B."/>
            <person name="Zhang J."/>
            <person name="Peng Z."/>
            <person name="Li Y."/>
            <person name="Li N."/>
            <person name="Wang J."/>
            <person name="Chen M."/>
            <person name="He Y."/>
            <person name="Tan F."/>
            <person name="Song X."/>
            <person name="Zheng Q."/>
            <person name="Huang R."/>
            <person name="Yang H."/>
            <person name="Du X."/>
            <person name="Chen L."/>
            <person name="Yang M."/>
            <person name="Gaffney P.M."/>
            <person name="Wang S."/>
            <person name="Luo L."/>
            <person name="She Z."/>
            <person name="Ming Y."/>
            <person name="Huang W."/>
            <person name="Zhang S."/>
            <person name="Huang B."/>
            <person name="Zhang Y."/>
            <person name="Qu T."/>
            <person name="Ni P."/>
            <person name="Miao G."/>
            <person name="Wang J."/>
            <person name="Wang Q."/>
            <person name="Steinberg C.E."/>
            <person name="Wang H."/>
            <person name="Li N."/>
            <person name="Qian L."/>
            <person name="Zhang G."/>
            <person name="Li Y."/>
            <person name="Yang H."/>
            <person name="Liu X."/>
            <person name="Wang J."/>
            <person name="Yin Y."/>
            <person name="Wang J."/>
        </authorList>
    </citation>
    <scope>NUCLEOTIDE SEQUENCE [LARGE SCALE GENOMIC DNA]</scope>
    <source>
        <strain evidence="1">05x7-T-G4-1.051#20</strain>
    </source>
</reference>
<dbReference type="InParanoid" id="K1QZC7"/>
<sequence>MAGSPTDEKQVDLNKGIDEFLLDRVVTGALKIAPFGVPICFWGRTVTSYLVDNGRYQKTRLLVLLLASGFDGGSMQCLV</sequence>
<organism evidence="1">
    <name type="scientific">Magallana gigas</name>
    <name type="common">Pacific oyster</name>
    <name type="synonym">Crassostrea gigas</name>
    <dbReference type="NCBI Taxonomy" id="29159"/>
    <lineage>
        <taxon>Eukaryota</taxon>
        <taxon>Metazoa</taxon>
        <taxon>Spiralia</taxon>
        <taxon>Lophotrochozoa</taxon>
        <taxon>Mollusca</taxon>
        <taxon>Bivalvia</taxon>
        <taxon>Autobranchia</taxon>
        <taxon>Pteriomorphia</taxon>
        <taxon>Ostreida</taxon>
        <taxon>Ostreoidea</taxon>
        <taxon>Ostreidae</taxon>
        <taxon>Magallana</taxon>
    </lineage>
</organism>
<dbReference type="HOGENOM" id="CLU_2608360_0_0_1"/>
<gene>
    <name evidence="1" type="ORF">CGI_10024679</name>
</gene>
<evidence type="ECO:0000313" key="1">
    <source>
        <dbReference type="EMBL" id="EKC36514.1"/>
    </source>
</evidence>
<dbReference type="AlphaFoldDB" id="K1QZC7"/>
<accession>K1QZC7</accession>
<proteinExistence type="predicted"/>
<name>K1QZC7_MAGGI</name>
<dbReference type="EMBL" id="JH818926">
    <property type="protein sequence ID" value="EKC36514.1"/>
    <property type="molecule type" value="Genomic_DNA"/>
</dbReference>
<protein>
    <submittedName>
        <fullName evidence="1">Uncharacterized protein</fullName>
    </submittedName>
</protein>